<keyword evidence="3" id="KW-1003">Cell membrane</keyword>
<dbReference type="PANTHER" id="PTHR27004:SF203">
    <property type="entry name" value="LEUCINE-RICH REPEAT-CONTAINING N-TERMINAL PLANT-TYPE DOMAIN-CONTAINING PROTEIN"/>
    <property type="match status" value="1"/>
</dbReference>
<evidence type="ECO:0000256" key="3">
    <source>
        <dbReference type="ARBA" id="ARBA00022475"/>
    </source>
</evidence>
<evidence type="ECO:0000256" key="5">
    <source>
        <dbReference type="ARBA" id="ARBA00022692"/>
    </source>
</evidence>
<evidence type="ECO:0000256" key="10">
    <source>
        <dbReference type="ARBA" id="ARBA00023180"/>
    </source>
</evidence>
<dbReference type="Gene3D" id="3.30.70.100">
    <property type="match status" value="1"/>
</dbReference>
<gene>
    <name evidence="12" type="ORF">SLEP1_g46548</name>
</gene>
<evidence type="ECO:0000256" key="6">
    <source>
        <dbReference type="ARBA" id="ARBA00022737"/>
    </source>
</evidence>
<dbReference type="GO" id="GO:0005886">
    <property type="term" value="C:plasma membrane"/>
    <property type="evidence" value="ECO:0007669"/>
    <property type="project" value="UniProtKB-SubCell"/>
</dbReference>
<comment type="similarity">
    <text evidence="2">Belongs to the RLP family.</text>
</comment>
<keyword evidence="5 11" id="KW-0812">Transmembrane</keyword>
<dbReference type="Pfam" id="PF13855">
    <property type="entry name" value="LRR_8"/>
    <property type="match status" value="1"/>
</dbReference>
<evidence type="ECO:0000313" key="12">
    <source>
        <dbReference type="EMBL" id="GKV38658.1"/>
    </source>
</evidence>
<evidence type="ECO:0000256" key="9">
    <source>
        <dbReference type="ARBA" id="ARBA00023170"/>
    </source>
</evidence>
<dbReference type="InterPro" id="IPR032675">
    <property type="entry name" value="LRR_dom_sf"/>
</dbReference>
<reference evidence="12 13" key="1">
    <citation type="journal article" date="2021" name="Commun. Biol.">
        <title>The genome of Shorea leprosula (Dipterocarpaceae) highlights the ecological relevance of drought in aseasonal tropical rainforests.</title>
        <authorList>
            <person name="Ng K.K.S."/>
            <person name="Kobayashi M.J."/>
            <person name="Fawcett J.A."/>
            <person name="Hatakeyama M."/>
            <person name="Paape T."/>
            <person name="Ng C.H."/>
            <person name="Ang C.C."/>
            <person name="Tnah L.H."/>
            <person name="Lee C.T."/>
            <person name="Nishiyama T."/>
            <person name="Sese J."/>
            <person name="O'Brien M.J."/>
            <person name="Copetti D."/>
            <person name="Mohd Noor M.I."/>
            <person name="Ong R.C."/>
            <person name="Putra M."/>
            <person name="Sireger I.Z."/>
            <person name="Indrioko S."/>
            <person name="Kosugi Y."/>
            <person name="Izuno A."/>
            <person name="Isagi Y."/>
            <person name="Lee S.L."/>
            <person name="Shimizu K.K."/>
        </authorList>
    </citation>
    <scope>NUCLEOTIDE SEQUENCE [LARGE SCALE GENOMIC DNA]</scope>
    <source>
        <strain evidence="12">214</strain>
    </source>
</reference>
<evidence type="ECO:0000256" key="7">
    <source>
        <dbReference type="ARBA" id="ARBA00022989"/>
    </source>
</evidence>
<accession>A0AAV5LPE3</accession>
<keyword evidence="13" id="KW-1185">Reference proteome</keyword>
<keyword evidence="6" id="KW-0677">Repeat</keyword>
<dbReference type="Pfam" id="PF00560">
    <property type="entry name" value="LRR_1"/>
    <property type="match status" value="1"/>
</dbReference>
<sequence length="440" mass="49133">MKKRDLFYLMLQQKIVIKVSMHCDTCRTKAMKIAAVADDRFTDHDLSLSVTSMAFHGEDRDSLLIERDGVDAACLTISLRKKFFHATLATVEEIKPKEENKDGDENMRTSTEMRDEPQGILTTFTSIDLSNNKFGGEIPELIGKLSYLKGHNLSHNNRTGPISPSLGYLKNLEWLDLSSNALVGKIPDEWVSLTQLSLLNLSNNHLVGCIPEGNHFSTFGNDSYEGNLGLCGIPLSKSCDGIGTPQSSFQDKDELCRFGRRVVVLCYGYGIVFGLLMGYHVFRTGKPNWAITVIVKLGRASPMILASVPLSHWLSANIFVVKSIWRDEGTPSSSQTQLNFTSLGFLFYYGFQLLHSICSKSINTGLILPQRLFLSHHLACSGPRGRRRNRTGKRNTTFGLFSFLKFLTSSFSCNYFGELWQLIPLLSIDPHFISGSKCSC</sequence>
<keyword evidence="10" id="KW-0325">Glycoprotein</keyword>
<comment type="subcellular location">
    <subcellularLocation>
        <location evidence="1">Cell membrane</location>
        <topology evidence="1">Single-pass type I membrane protein</topology>
    </subcellularLocation>
</comment>
<evidence type="ECO:0000256" key="11">
    <source>
        <dbReference type="SAM" id="Phobius"/>
    </source>
</evidence>
<feature type="transmembrane region" description="Helical" evidence="11">
    <location>
        <begin position="262"/>
        <end position="282"/>
    </location>
</feature>
<dbReference type="AlphaFoldDB" id="A0AAV5LPE3"/>
<comment type="caution">
    <text evidence="12">The sequence shown here is derived from an EMBL/GenBank/DDBJ whole genome shotgun (WGS) entry which is preliminary data.</text>
</comment>
<dbReference type="Proteomes" id="UP001054252">
    <property type="component" value="Unassembled WGS sequence"/>
</dbReference>
<name>A0AAV5LPE3_9ROSI</name>
<dbReference type="InterPro" id="IPR001611">
    <property type="entry name" value="Leu-rich_rpt"/>
</dbReference>
<proteinExistence type="inferred from homology"/>
<keyword evidence="9" id="KW-0675">Receptor</keyword>
<evidence type="ECO:0000256" key="2">
    <source>
        <dbReference type="ARBA" id="ARBA00009592"/>
    </source>
</evidence>
<dbReference type="FunFam" id="3.80.10.10:FF:000111">
    <property type="entry name" value="LRR receptor-like serine/threonine-protein kinase ERECTA"/>
    <property type="match status" value="1"/>
</dbReference>
<dbReference type="PRINTS" id="PR00019">
    <property type="entry name" value="LEURICHRPT"/>
</dbReference>
<keyword evidence="7 11" id="KW-1133">Transmembrane helix</keyword>
<protein>
    <submittedName>
        <fullName evidence="12">Uncharacterized protein</fullName>
    </submittedName>
</protein>
<evidence type="ECO:0000256" key="4">
    <source>
        <dbReference type="ARBA" id="ARBA00022614"/>
    </source>
</evidence>
<dbReference type="PANTHER" id="PTHR27004">
    <property type="entry name" value="RECEPTOR-LIKE PROTEIN 12 ISOFORM X1"/>
    <property type="match status" value="1"/>
</dbReference>
<dbReference type="Gene3D" id="3.80.10.10">
    <property type="entry name" value="Ribonuclease Inhibitor"/>
    <property type="match status" value="1"/>
</dbReference>
<keyword evidence="8 11" id="KW-0472">Membrane</keyword>
<dbReference type="EMBL" id="BPVZ01000130">
    <property type="protein sequence ID" value="GKV38658.1"/>
    <property type="molecule type" value="Genomic_DNA"/>
</dbReference>
<evidence type="ECO:0000256" key="8">
    <source>
        <dbReference type="ARBA" id="ARBA00023136"/>
    </source>
</evidence>
<evidence type="ECO:0000313" key="13">
    <source>
        <dbReference type="Proteomes" id="UP001054252"/>
    </source>
</evidence>
<keyword evidence="4" id="KW-0433">Leucine-rich repeat</keyword>
<evidence type="ECO:0000256" key="1">
    <source>
        <dbReference type="ARBA" id="ARBA00004251"/>
    </source>
</evidence>
<dbReference type="SUPFAM" id="SSF52058">
    <property type="entry name" value="L domain-like"/>
    <property type="match status" value="1"/>
</dbReference>
<organism evidence="12 13">
    <name type="scientific">Rubroshorea leprosula</name>
    <dbReference type="NCBI Taxonomy" id="152421"/>
    <lineage>
        <taxon>Eukaryota</taxon>
        <taxon>Viridiplantae</taxon>
        <taxon>Streptophyta</taxon>
        <taxon>Embryophyta</taxon>
        <taxon>Tracheophyta</taxon>
        <taxon>Spermatophyta</taxon>
        <taxon>Magnoliopsida</taxon>
        <taxon>eudicotyledons</taxon>
        <taxon>Gunneridae</taxon>
        <taxon>Pentapetalae</taxon>
        <taxon>rosids</taxon>
        <taxon>malvids</taxon>
        <taxon>Malvales</taxon>
        <taxon>Dipterocarpaceae</taxon>
        <taxon>Rubroshorea</taxon>
    </lineage>
</organism>